<protein>
    <submittedName>
        <fullName evidence="1">Uncharacterized protein</fullName>
    </submittedName>
</protein>
<name>A0A820KQK0_9BILA</name>
<comment type="caution">
    <text evidence="1">The sequence shown here is derived from an EMBL/GenBank/DDBJ whole genome shotgun (WGS) entry which is preliminary data.</text>
</comment>
<dbReference type="AlphaFoldDB" id="A0A820KQK0"/>
<sequence length="56" mass="6965">MNFILNSMIYIYKYCFRNRVRSPIDHFPMDGIRNSRIHYAGQRSSLFRLRWTDLFF</sequence>
<reference evidence="1" key="1">
    <citation type="submission" date="2021-02" db="EMBL/GenBank/DDBJ databases">
        <authorList>
            <person name="Nowell W R."/>
        </authorList>
    </citation>
    <scope>NUCLEOTIDE SEQUENCE</scope>
</reference>
<evidence type="ECO:0000313" key="1">
    <source>
        <dbReference type="EMBL" id="CAF4344027.1"/>
    </source>
</evidence>
<proteinExistence type="predicted"/>
<gene>
    <name evidence="1" type="ORF">OTI717_LOCUS43332</name>
</gene>
<feature type="non-terminal residue" evidence="1">
    <location>
        <position position="56"/>
    </location>
</feature>
<dbReference type="EMBL" id="CAJOAX010061272">
    <property type="protein sequence ID" value="CAF4344027.1"/>
    <property type="molecule type" value="Genomic_DNA"/>
</dbReference>
<evidence type="ECO:0000313" key="2">
    <source>
        <dbReference type="Proteomes" id="UP000663823"/>
    </source>
</evidence>
<organism evidence="1 2">
    <name type="scientific">Rotaria sordida</name>
    <dbReference type="NCBI Taxonomy" id="392033"/>
    <lineage>
        <taxon>Eukaryota</taxon>
        <taxon>Metazoa</taxon>
        <taxon>Spiralia</taxon>
        <taxon>Gnathifera</taxon>
        <taxon>Rotifera</taxon>
        <taxon>Eurotatoria</taxon>
        <taxon>Bdelloidea</taxon>
        <taxon>Philodinida</taxon>
        <taxon>Philodinidae</taxon>
        <taxon>Rotaria</taxon>
    </lineage>
</organism>
<dbReference type="Proteomes" id="UP000663823">
    <property type="component" value="Unassembled WGS sequence"/>
</dbReference>
<accession>A0A820KQK0</accession>